<dbReference type="RefSeq" id="XP_002297133.1">
    <property type="nucleotide sequence ID" value="XM_002297097.1"/>
</dbReference>
<keyword evidence="3" id="KW-1185">Reference proteome</keyword>
<feature type="region of interest" description="Disordered" evidence="1">
    <location>
        <begin position="1"/>
        <end position="29"/>
    </location>
</feature>
<evidence type="ECO:0000313" key="2">
    <source>
        <dbReference type="EMBL" id="EED86601.1"/>
    </source>
</evidence>
<dbReference type="GeneID" id="7444365"/>
<feature type="region of interest" description="Disordered" evidence="1">
    <location>
        <begin position="167"/>
        <end position="222"/>
    </location>
</feature>
<feature type="compositionally biased region" description="Basic and acidic residues" evidence="1">
    <location>
        <begin position="292"/>
        <end position="311"/>
    </location>
</feature>
<dbReference type="PaxDb" id="35128-Thaps25516"/>
<dbReference type="AlphaFoldDB" id="B8LDL8"/>
<dbReference type="Proteomes" id="UP000001449">
    <property type="component" value="Unassembled WGS sequence"/>
</dbReference>
<dbReference type="KEGG" id="tps:THAPSDRAFT_25516"/>
<evidence type="ECO:0000256" key="1">
    <source>
        <dbReference type="SAM" id="MobiDB-lite"/>
    </source>
</evidence>
<evidence type="ECO:0000313" key="3">
    <source>
        <dbReference type="Proteomes" id="UP000001449"/>
    </source>
</evidence>
<feature type="compositionally biased region" description="Basic and acidic residues" evidence="1">
    <location>
        <begin position="252"/>
        <end position="264"/>
    </location>
</feature>
<dbReference type="InParanoid" id="B8LDL8"/>
<protein>
    <submittedName>
        <fullName evidence="2">Uncharacterized protein</fullName>
    </submittedName>
</protein>
<organism evidence="2 3">
    <name type="scientific">Thalassiosira pseudonana</name>
    <name type="common">Marine diatom</name>
    <name type="synonym">Cyclotella nana</name>
    <dbReference type="NCBI Taxonomy" id="35128"/>
    <lineage>
        <taxon>Eukaryota</taxon>
        <taxon>Sar</taxon>
        <taxon>Stramenopiles</taxon>
        <taxon>Ochrophyta</taxon>
        <taxon>Bacillariophyta</taxon>
        <taxon>Coscinodiscophyceae</taxon>
        <taxon>Thalassiosirophycidae</taxon>
        <taxon>Thalassiosirales</taxon>
        <taxon>Thalassiosiraceae</taxon>
        <taxon>Thalassiosira</taxon>
    </lineage>
</organism>
<feature type="region of interest" description="Disordered" evidence="1">
    <location>
        <begin position="252"/>
        <end position="337"/>
    </location>
</feature>
<feature type="compositionally biased region" description="Basic and acidic residues" evidence="1">
    <location>
        <begin position="271"/>
        <end position="286"/>
    </location>
</feature>
<dbReference type="eggNOG" id="ENOG502SRIM">
    <property type="taxonomic scope" value="Eukaryota"/>
</dbReference>
<name>B8LDL8_THAPS</name>
<gene>
    <name evidence="2" type="ORF">THAPSDRAFT_25516</name>
</gene>
<reference evidence="2 3" key="1">
    <citation type="journal article" date="2004" name="Science">
        <title>The genome of the diatom Thalassiosira pseudonana: ecology, evolution, and metabolism.</title>
        <authorList>
            <person name="Armbrust E.V."/>
            <person name="Berges J.A."/>
            <person name="Bowler C."/>
            <person name="Green B.R."/>
            <person name="Martinez D."/>
            <person name="Putnam N.H."/>
            <person name="Zhou S."/>
            <person name="Allen A.E."/>
            <person name="Apt K.E."/>
            <person name="Bechner M."/>
            <person name="Brzezinski M.A."/>
            <person name="Chaal B.K."/>
            <person name="Chiovitti A."/>
            <person name="Davis A.K."/>
            <person name="Demarest M.S."/>
            <person name="Detter J.C."/>
            <person name="Glavina T."/>
            <person name="Goodstein D."/>
            <person name="Hadi M.Z."/>
            <person name="Hellsten U."/>
            <person name="Hildebrand M."/>
            <person name="Jenkins B.D."/>
            <person name="Jurka J."/>
            <person name="Kapitonov V.V."/>
            <person name="Kroger N."/>
            <person name="Lau W.W."/>
            <person name="Lane T.W."/>
            <person name="Larimer F.W."/>
            <person name="Lippmeier J.C."/>
            <person name="Lucas S."/>
            <person name="Medina M."/>
            <person name="Montsant A."/>
            <person name="Obornik M."/>
            <person name="Parker M.S."/>
            <person name="Palenik B."/>
            <person name="Pazour G.J."/>
            <person name="Richardson P.M."/>
            <person name="Rynearson T.A."/>
            <person name="Saito M.A."/>
            <person name="Schwartz D.C."/>
            <person name="Thamatrakoln K."/>
            <person name="Valentin K."/>
            <person name="Vardi A."/>
            <person name="Wilkerson F.P."/>
            <person name="Rokhsar D.S."/>
        </authorList>
    </citation>
    <scope>NUCLEOTIDE SEQUENCE [LARGE SCALE GENOMIC DNA]</scope>
    <source>
        <strain evidence="2 3">CCMP1335</strain>
    </source>
</reference>
<dbReference type="EMBL" id="DS999420">
    <property type="protein sequence ID" value="EED86601.1"/>
    <property type="molecule type" value="Genomic_DNA"/>
</dbReference>
<feature type="compositionally biased region" description="Basic residues" evidence="1">
    <location>
        <begin position="312"/>
        <end position="325"/>
    </location>
</feature>
<dbReference type="HOGENOM" id="CLU_689831_0_0_1"/>
<proteinExistence type="predicted"/>
<feature type="compositionally biased region" description="Acidic residues" evidence="1">
    <location>
        <begin position="173"/>
        <end position="185"/>
    </location>
</feature>
<dbReference type="OMA" id="HRRELYH"/>
<reference evidence="2 3" key="2">
    <citation type="journal article" date="2008" name="Nature">
        <title>The Phaeodactylum genome reveals the evolutionary history of diatom genomes.</title>
        <authorList>
            <person name="Bowler C."/>
            <person name="Allen A.E."/>
            <person name="Badger J.H."/>
            <person name="Grimwood J."/>
            <person name="Jabbari K."/>
            <person name="Kuo A."/>
            <person name="Maheswari U."/>
            <person name="Martens C."/>
            <person name="Maumus F."/>
            <person name="Otillar R.P."/>
            <person name="Rayko E."/>
            <person name="Salamov A."/>
            <person name="Vandepoele K."/>
            <person name="Beszteri B."/>
            <person name="Gruber A."/>
            <person name="Heijde M."/>
            <person name="Katinka M."/>
            <person name="Mock T."/>
            <person name="Valentin K."/>
            <person name="Verret F."/>
            <person name="Berges J.A."/>
            <person name="Brownlee C."/>
            <person name="Cadoret J.P."/>
            <person name="Chiovitti A."/>
            <person name="Choi C.J."/>
            <person name="Coesel S."/>
            <person name="De Martino A."/>
            <person name="Detter J.C."/>
            <person name="Durkin C."/>
            <person name="Falciatore A."/>
            <person name="Fournet J."/>
            <person name="Haruta M."/>
            <person name="Huysman M.J."/>
            <person name="Jenkins B.D."/>
            <person name="Jiroutova K."/>
            <person name="Jorgensen R.E."/>
            <person name="Joubert Y."/>
            <person name="Kaplan A."/>
            <person name="Kroger N."/>
            <person name="Kroth P.G."/>
            <person name="La Roche J."/>
            <person name="Lindquist E."/>
            <person name="Lommer M."/>
            <person name="Martin-Jezequel V."/>
            <person name="Lopez P.J."/>
            <person name="Lucas S."/>
            <person name="Mangogna M."/>
            <person name="McGinnis K."/>
            <person name="Medlin L.K."/>
            <person name="Montsant A."/>
            <person name="Oudot-Le Secq M.P."/>
            <person name="Napoli C."/>
            <person name="Obornik M."/>
            <person name="Parker M.S."/>
            <person name="Petit J.L."/>
            <person name="Porcel B.M."/>
            <person name="Poulsen N."/>
            <person name="Robison M."/>
            <person name="Rychlewski L."/>
            <person name="Rynearson T.A."/>
            <person name="Schmutz J."/>
            <person name="Shapiro H."/>
            <person name="Siaut M."/>
            <person name="Stanley M."/>
            <person name="Sussman M.R."/>
            <person name="Taylor A.R."/>
            <person name="Vardi A."/>
            <person name="von Dassow P."/>
            <person name="Vyverman W."/>
            <person name="Willis A."/>
            <person name="Wyrwicz L.S."/>
            <person name="Rokhsar D.S."/>
            <person name="Weissenbach J."/>
            <person name="Armbrust E.V."/>
            <person name="Green B.R."/>
            <person name="Van de Peer Y."/>
            <person name="Grigoriev I.V."/>
        </authorList>
    </citation>
    <scope>NUCLEOTIDE SEQUENCE [LARGE SCALE GENOMIC DNA]</scope>
    <source>
        <strain evidence="2 3">CCMP1335</strain>
    </source>
</reference>
<sequence length="400" mass="44438">MPPRRSKRAKYDDDQHDAEQQPSPINGLPTLEIVKDPLAAATLEDELHEAAEGVLDEDNAAALDAGEEAAAAAMEAAASAEEAAALAEEAVGAVLMDPAEDDEVALAAAAAVSTYTTLFPHMFSFRSPLLPLSPNSSAAAAATADGMAVVVDQALLATAAAAAASSAYAHPYEEDEEQPEEESEEQPPHHHHHDDHHELPDLPAVDEPYDPNDPAHMLEDEKHDTLLAARRLKDRKRYATMSAIQRAAYNAHRRELYHKQGETARKRRRERERNRYHSLEGDDKKDRNARRAQLERDRYNKLSKEELEQRNAKRRERAKLRKQNAKGRQQQQQQQPQEMMPLMEPMQEAVPSLPEPDHDHFHEALDSHLVDSVRRAGAGAEQAMGGADYNHDAVEEISHV</sequence>
<feature type="compositionally biased region" description="Basic and acidic residues" evidence="1">
    <location>
        <begin position="9"/>
        <end position="19"/>
    </location>
</feature>
<accession>B8LDL8</accession>